<organism evidence="2 3">
    <name type="scientific">Porites evermanni</name>
    <dbReference type="NCBI Taxonomy" id="104178"/>
    <lineage>
        <taxon>Eukaryota</taxon>
        <taxon>Metazoa</taxon>
        <taxon>Cnidaria</taxon>
        <taxon>Anthozoa</taxon>
        <taxon>Hexacorallia</taxon>
        <taxon>Scleractinia</taxon>
        <taxon>Fungiina</taxon>
        <taxon>Poritidae</taxon>
        <taxon>Porites</taxon>
    </lineage>
</organism>
<feature type="compositionally biased region" description="Polar residues" evidence="1">
    <location>
        <begin position="15"/>
        <end position="31"/>
    </location>
</feature>
<reference evidence="2 3" key="1">
    <citation type="submission" date="2022-05" db="EMBL/GenBank/DDBJ databases">
        <authorList>
            <consortium name="Genoscope - CEA"/>
            <person name="William W."/>
        </authorList>
    </citation>
    <scope>NUCLEOTIDE SEQUENCE [LARGE SCALE GENOMIC DNA]</scope>
</reference>
<sequence length="133" mass="14379">MTTTEKRANRKKPPNGTNDPSNPRRTSSFVTDFTAKDTGRLGTDFFTTTQGGTLLKPTEGIKPVKEDNNLPGKTPIPENGEQPNSTEVSSTVQYATVTEPTKKKTILLHVIPVKISSSDVKSITTYGLIDNGS</sequence>
<evidence type="ECO:0000313" key="2">
    <source>
        <dbReference type="EMBL" id="CAH3013789.1"/>
    </source>
</evidence>
<keyword evidence="3" id="KW-1185">Reference proteome</keyword>
<name>A0ABN8L9Y5_9CNID</name>
<gene>
    <name evidence="2" type="ORF">PEVE_00022553</name>
</gene>
<proteinExistence type="predicted"/>
<evidence type="ECO:0000313" key="3">
    <source>
        <dbReference type="Proteomes" id="UP001159427"/>
    </source>
</evidence>
<feature type="region of interest" description="Disordered" evidence="1">
    <location>
        <begin position="1"/>
        <end position="90"/>
    </location>
</feature>
<dbReference type="EMBL" id="CALNXI010000003">
    <property type="protein sequence ID" value="CAH3013789.1"/>
    <property type="molecule type" value="Genomic_DNA"/>
</dbReference>
<feature type="compositionally biased region" description="Low complexity" evidence="1">
    <location>
        <begin position="41"/>
        <end position="55"/>
    </location>
</feature>
<accession>A0ABN8L9Y5</accession>
<feature type="compositionally biased region" description="Polar residues" evidence="1">
    <location>
        <begin position="81"/>
        <end position="90"/>
    </location>
</feature>
<feature type="non-terminal residue" evidence="2">
    <location>
        <position position="133"/>
    </location>
</feature>
<protein>
    <submittedName>
        <fullName evidence="2">Uncharacterized protein</fullName>
    </submittedName>
</protein>
<evidence type="ECO:0000256" key="1">
    <source>
        <dbReference type="SAM" id="MobiDB-lite"/>
    </source>
</evidence>
<comment type="caution">
    <text evidence="2">The sequence shown here is derived from an EMBL/GenBank/DDBJ whole genome shotgun (WGS) entry which is preliminary data.</text>
</comment>
<dbReference type="Proteomes" id="UP001159427">
    <property type="component" value="Unassembled WGS sequence"/>
</dbReference>